<dbReference type="Gene3D" id="2.40.30.170">
    <property type="match status" value="1"/>
</dbReference>
<dbReference type="Gene3D" id="2.40.50.100">
    <property type="match status" value="1"/>
</dbReference>
<dbReference type="InterPro" id="IPR058792">
    <property type="entry name" value="Beta-barrel_RND_2"/>
</dbReference>
<protein>
    <submittedName>
        <fullName evidence="6">Efflux RND transporter periplasmic adaptor subunit</fullName>
    </submittedName>
</protein>
<evidence type="ECO:0000256" key="2">
    <source>
        <dbReference type="ARBA" id="ARBA00022448"/>
    </source>
</evidence>
<feature type="domain" description="CusB-like barrel-sandwich hybrid" evidence="3">
    <location>
        <begin position="74"/>
        <end position="192"/>
    </location>
</feature>
<dbReference type="InterPro" id="IPR042230">
    <property type="entry name" value="CusF_sf"/>
</dbReference>
<reference evidence="7" key="1">
    <citation type="journal article" date="2019" name="Int. J. Syst. Evol. Microbiol.">
        <title>The Global Catalogue of Microorganisms (GCM) 10K type strain sequencing project: providing services to taxonomists for standard genome sequencing and annotation.</title>
        <authorList>
            <consortium name="The Broad Institute Genomics Platform"/>
            <consortium name="The Broad Institute Genome Sequencing Center for Infectious Disease"/>
            <person name="Wu L."/>
            <person name="Ma J."/>
        </authorList>
    </citation>
    <scope>NUCLEOTIDE SEQUENCE [LARGE SCALE GENOMIC DNA]</scope>
    <source>
        <strain evidence="7">CCUG 48884</strain>
    </source>
</reference>
<keyword evidence="2" id="KW-0813">Transport</keyword>
<dbReference type="NCBIfam" id="TIGR01730">
    <property type="entry name" value="RND_mfp"/>
    <property type="match status" value="1"/>
</dbReference>
<dbReference type="Pfam" id="PF11604">
    <property type="entry name" value="CusF_Ec"/>
    <property type="match status" value="1"/>
</dbReference>
<dbReference type="Gene3D" id="2.40.420.20">
    <property type="match status" value="1"/>
</dbReference>
<dbReference type="InterPro" id="IPR006143">
    <property type="entry name" value="RND_pump_MFP"/>
</dbReference>
<dbReference type="Pfam" id="PF25954">
    <property type="entry name" value="Beta-barrel_RND_2"/>
    <property type="match status" value="1"/>
</dbReference>
<gene>
    <name evidence="6" type="ORF">ACFQ4M_03755</name>
</gene>
<dbReference type="Pfam" id="PF25975">
    <property type="entry name" value="CzcB_C"/>
    <property type="match status" value="1"/>
</dbReference>
<evidence type="ECO:0000259" key="4">
    <source>
        <dbReference type="Pfam" id="PF25954"/>
    </source>
</evidence>
<dbReference type="SUPFAM" id="SSF111369">
    <property type="entry name" value="HlyD-like secretion proteins"/>
    <property type="match status" value="1"/>
</dbReference>
<dbReference type="Proteomes" id="UP001597158">
    <property type="component" value="Unassembled WGS sequence"/>
</dbReference>
<dbReference type="InterPro" id="IPR021647">
    <property type="entry name" value="CusF_Ec"/>
</dbReference>
<dbReference type="PANTHER" id="PTHR30097:SF4">
    <property type="entry name" value="SLR6042 PROTEIN"/>
    <property type="match status" value="1"/>
</dbReference>
<evidence type="ECO:0000256" key="1">
    <source>
        <dbReference type="ARBA" id="ARBA00009477"/>
    </source>
</evidence>
<dbReference type="InterPro" id="IPR058649">
    <property type="entry name" value="CzcB_C"/>
</dbReference>
<comment type="caution">
    <text evidence="6">The sequence shown here is derived from an EMBL/GenBank/DDBJ whole genome shotgun (WGS) entry which is preliminary data.</text>
</comment>
<dbReference type="EMBL" id="JBHTMC010000007">
    <property type="protein sequence ID" value="MFD1262684.1"/>
    <property type="molecule type" value="Genomic_DNA"/>
</dbReference>
<organism evidence="6 7">
    <name type="scientific">Thauera mechernichensis</name>
    <dbReference type="NCBI Taxonomy" id="82788"/>
    <lineage>
        <taxon>Bacteria</taxon>
        <taxon>Pseudomonadati</taxon>
        <taxon>Pseudomonadota</taxon>
        <taxon>Betaproteobacteria</taxon>
        <taxon>Rhodocyclales</taxon>
        <taxon>Zoogloeaceae</taxon>
        <taxon>Thauera</taxon>
    </lineage>
</organism>
<feature type="domain" description="CzcB-like C-terminal circularly permuted SH3-like" evidence="5">
    <location>
        <begin position="282"/>
        <end position="339"/>
    </location>
</feature>
<accession>A0ABW3WC67</accession>
<keyword evidence="7" id="KW-1185">Reference proteome</keyword>
<sequence length="440" mass="47168">MGLPDTSPVPKKDSMGMDYIPVYADEASDDAGTVRVSPARMQTLGVRTATVARGTLDAVLRASGRVEIDERAQVVVAPRFEGWIERLHVSAVGDVVRRGQPLLTAWSPALQSAGEEVRIAERLVTASAADPEARAAAARLAEAARARLASLQVAGQAAPRQTLHAPADGIVLERMATQGARFMAGEALFRIADLSRVWVIADVFERDLGRVQVGDRVAVSVDALPGQRLEGRIGYVYPTLDAGTRSTPVRIELDNRAGQLRPGMFATVDFAPGAARERLLLPASALIEDGERQVVLRALGEGRFQPQPVRIGERGREQVEVLDGIAEGDRVVVSANFLIDSESQLRAALAGMGDAPPQDYPSHDTRGVFEEAFDGGVSLSHDAIPALGWPEMTMDFSLAEPALVEGLAPGTPIRFSFEDRGPGEYVVTRIERVEGEHAGH</sequence>
<evidence type="ECO:0000313" key="6">
    <source>
        <dbReference type="EMBL" id="MFD1262684.1"/>
    </source>
</evidence>
<dbReference type="InterPro" id="IPR051909">
    <property type="entry name" value="MFP_Cation_Efflux"/>
</dbReference>
<dbReference type="Gene3D" id="2.40.50.320">
    <property type="entry name" value="Copper binding periplasmic protein CusF"/>
    <property type="match status" value="1"/>
</dbReference>
<dbReference type="InterPro" id="IPR058790">
    <property type="entry name" value="BSH_CusB"/>
</dbReference>
<dbReference type="PANTHER" id="PTHR30097">
    <property type="entry name" value="CATION EFFLUX SYSTEM PROTEIN CUSB"/>
    <property type="match status" value="1"/>
</dbReference>
<feature type="domain" description="CusB-like beta-barrel" evidence="4">
    <location>
        <begin position="196"/>
        <end position="272"/>
    </location>
</feature>
<comment type="similarity">
    <text evidence="1">Belongs to the membrane fusion protein (MFP) (TC 8.A.1) family.</text>
</comment>
<evidence type="ECO:0000259" key="3">
    <source>
        <dbReference type="Pfam" id="PF25919"/>
    </source>
</evidence>
<proteinExistence type="inferred from homology"/>
<evidence type="ECO:0000259" key="5">
    <source>
        <dbReference type="Pfam" id="PF25975"/>
    </source>
</evidence>
<dbReference type="Pfam" id="PF25919">
    <property type="entry name" value="BSH_CusB"/>
    <property type="match status" value="1"/>
</dbReference>
<evidence type="ECO:0000313" key="7">
    <source>
        <dbReference type="Proteomes" id="UP001597158"/>
    </source>
</evidence>
<dbReference type="RefSeq" id="WP_386039872.1">
    <property type="nucleotide sequence ID" value="NZ_JARQZE010000015.1"/>
</dbReference>
<name>A0ABW3WC67_9RHOO</name>